<comment type="catalytic activity">
    <reaction evidence="1">
        <text>ATP + protein L-histidine = ADP + protein N-phospho-L-histidine.</text>
        <dbReference type="EC" id="2.7.13.3"/>
    </reaction>
</comment>
<evidence type="ECO:0000256" key="4">
    <source>
        <dbReference type="ARBA" id="ARBA00022679"/>
    </source>
</evidence>
<proteinExistence type="predicted"/>
<dbReference type="RefSeq" id="WP_188801648.1">
    <property type="nucleotide sequence ID" value="NZ_BMOK01000002.1"/>
</dbReference>
<gene>
    <name evidence="11" type="ORF">GCM10007968_06550</name>
</gene>
<evidence type="ECO:0000256" key="5">
    <source>
        <dbReference type="ARBA" id="ARBA00022741"/>
    </source>
</evidence>
<keyword evidence="6 11" id="KW-0418">Kinase</keyword>
<protein>
    <recommendedName>
        <fullName evidence="2">histidine kinase</fullName>
        <ecNumber evidence="2">2.7.13.3</ecNumber>
    </recommendedName>
</protein>
<dbReference type="InterPro" id="IPR003594">
    <property type="entry name" value="HATPase_dom"/>
</dbReference>
<feature type="transmembrane region" description="Helical" evidence="9">
    <location>
        <begin position="54"/>
        <end position="77"/>
    </location>
</feature>
<feature type="transmembrane region" description="Helical" evidence="9">
    <location>
        <begin position="23"/>
        <end position="42"/>
    </location>
</feature>
<dbReference type="Pfam" id="PF07730">
    <property type="entry name" value="HisKA_3"/>
    <property type="match status" value="1"/>
</dbReference>
<dbReference type="SMART" id="SM00387">
    <property type="entry name" value="HATPase_c"/>
    <property type="match status" value="1"/>
</dbReference>
<reference evidence="11" key="1">
    <citation type="journal article" date="2014" name="Int. J. Syst. Evol. Microbiol.">
        <title>Complete genome sequence of Corynebacterium casei LMG S-19264T (=DSM 44701T), isolated from a smear-ripened cheese.</title>
        <authorList>
            <consortium name="US DOE Joint Genome Institute (JGI-PGF)"/>
            <person name="Walter F."/>
            <person name="Albersmeier A."/>
            <person name="Kalinowski J."/>
            <person name="Ruckert C."/>
        </authorList>
    </citation>
    <scope>NUCLEOTIDE SEQUENCE</scope>
    <source>
        <strain evidence="11">JCM 15325</strain>
    </source>
</reference>
<dbReference type="PANTHER" id="PTHR24421">
    <property type="entry name" value="NITRATE/NITRITE SENSOR PROTEIN NARX-RELATED"/>
    <property type="match status" value="1"/>
</dbReference>
<feature type="domain" description="Histidine kinase/HSP90-like ATPase" evidence="10">
    <location>
        <begin position="269"/>
        <end position="357"/>
    </location>
</feature>
<dbReference type="AlphaFoldDB" id="A0A917RXV3"/>
<feature type="transmembrane region" description="Helical" evidence="9">
    <location>
        <begin position="108"/>
        <end position="127"/>
    </location>
</feature>
<keyword evidence="9" id="KW-0472">Membrane</keyword>
<keyword evidence="9" id="KW-0812">Transmembrane</keyword>
<dbReference type="InterPro" id="IPR011712">
    <property type="entry name" value="Sig_transdc_His_kin_sub3_dim/P"/>
</dbReference>
<evidence type="ECO:0000256" key="2">
    <source>
        <dbReference type="ARBA" id="ARBA00012438"/>
    </source>
</evidence>
<dbReference type="PANTHER" id="PTHR24421:SF10">
    <property type="entry name" value="NITRATE_NITRITE SENSOR PROTEIN NARQ"/>
    <property type="match status" value="1"/>
</dbReference>
<organism evidence="11 12">
    <name type="scientific">Sporolactobacillus putidus</name>
    <dbReference type="NCBI Taxonomy" id="492735"/>
    <lineage>
        <taxon>Bacteria</taxon>
        <taxon>Bacillati</taxon>
        <taxon>Bacillota</taxon>
        <taxon>Bacilli</taxon>
        <taxon>Bacillales</taxon>
        <taxon>Sporolactobacillaceae</taxon>
        <taxon>Sporolactobacillus</taxon>
    </lineage>
</organism>
<dbReference type="GO" id="GO:0000155">
    <property type="term" value="F:phosphorelay sensor kinase activity"/>
    <property type="evidence" value="ECO:0007669"/>
    <property type="project" value="InterPro"/>
</dbReference>
<dbReference type="Proteomes" id="UP000654670">
    <property type="component" value="Unassembled WGS sequence"/>
</dbReference>
<accession>A0A917RXV3</accession>
<keyword evidence="7" id="KW-0067">ATP-binding</keyword>
<dbReference type="EMBL" id="BMOK01000002">
    <property type="protein sequence ID" value="GGL45169.1"/>
    <property type="molecule type" value="Genomic_DNA"/>
</dbReference>
<dbReference type="GO" id="GO:0046983">
    <property type="term" value="F:protein dimerization activity"/>
    <property type="evidence" value="ECO:0007669"/>
    <property type="project" value="InterPro"/>
</dbReference>
<evidence type="ECO:0000256" key="8">
    <source>
        <dbReference type="ARBA" id="ARBA00023012"/>
    </source>
</evidence>
<dbReference type="GO" id="GO:0005524">
    <property type="term" value="F:ATP binding"/>
    <property type="evidence" value="ECO:0007669"/>
    <property type="project" value="UniProtKB-KW"/>
</dbReference>
<dbReference type="GO" id="GO:0016020">
    <property type="term" value="C:membrane"/>
    <property type="evidence" value="ECO:0007669"/>
    <property type="project" value="InterPro"/>
</dbReference>
<name>A0A917RXV3_9BACL</name>
<keyword evidence="12" id="KW-1185">Reference proteome</keyword>
<evidence type="ECO:0000313" key="11">
    <source>
        <dbReference type="EMBL" id="GGL45169.1"/>
    </source>
</evidence>
<reference evidence="11" key="2">
    <citation type="submission" date="2020-09" db="EMBL/GenBank/DDBJ databases">
        <authorList>
            <person name="Sun Q."/>
            <person name="Ohkuma M."/>
        </authorList>
    </citation>
    <scope>NUCLEOTIDE SEQUENCE</scope>
    <source>
        <strain evidence="11">JCM 15325</strain>
    </source>
</reference>
<dbReference type="InterPro" id="IPR036890">
    <property type="entry name" value="HATPase_C_sf"/>
</dbReference>
<keyword evidence="4" id="KW-0808">Transferase</keyword>
<sequence>MIYIYQFLLFCLMGYELVTGKNTLTPFEVVCFLSLVIINLLKTRYLPKKWMAQAEWLLILLAGVNQPIFAAGFALLLPEAIKAKGHLLTDLSFLILPPLFMGNFQQTLLFLIVFGICYFFVSLIDRLQTTEQQFRKITDDERYYIYELEKSKRQLQQQAEGRAHLAELKERNRIARDLHDTVGHRIAGLYMQLQAAYKIRNISVDKSDKLIEKTIEELSGTLQLVHDTAHDLLPKRRSGFERIRQMIQTFHYCETSFAFSEDMEGVPEQHWKVLEDNVREALTNVFKHSGATKVGIELKKNQHFVRLFIHDNGRGSPVFREHLGLNGMKERVNKLGGSLSLDGQSGFKIVCMLPLTKKESGVFEDSHR</sequence>
<keyword evidence="9" id="KW-1133">Transmembrane helix</keyword>
<evidence type="ECO:0000256" key="1">
    <source>
        <dbReference type="ARBA" id="ARBA00000085"/>
    </source>
</evidence>
<dbReference type="SUPFAM" id="SSF55874">
    <property type="entry name" value="ATPase domain of HSP90 chaperone/DNA topoisomerase II/histidine kinase"/>
    <property type="match status" value="1"/>
</dbReference>
<comment type="caution">
    <text evidence="11">The sequence shown here is derived from an EMBL/GenBank/DDBJ whole genome shotgun (WGS) entry which is preliminary data.</text>
</comment>
<dbReference type="InterPro" id="IPR050482">
    <property type="entry name" value="Sensor_HK_TwoCompSys"/>
</dbReference>
<dbReference type="CDD" id="cd16917">
    <property type="entry name" value="HATPase_UhpB-NarQ-NarX-like"/>
    <property type="match status" value="1"/>
</dbReference>
<keyword evidence="8" id="KW-0902">Two-component regulatory system</keyword>
<dbReference type="EC" id="2.7.13.3" evidence="2"/>
<evidence type="ECO:0000259" key="10">
    <source>
        <dbReference type="SMART" id="SM00387"/>
    </source>
</evidence>
<evidence type="ECO:0000256" key="9">
    <source>
        <dbReference type="SAM" id="Phobius"/>
    </source>
</evidence>
<evidence type="ECO:0000256" key="3">
    <source>
        <dbReference type="ARBA" id="ARBA00022553"/>
    </source>
</evidence>
<evidence type="ECO:0000313" key="12">
    <source>
        <dbReference type="Proteomes" id="UP000654670"/>
    </source>
</evidence>
<dbReference type="Pfam" id="PF02518">
    <property type="entry name" value="HATPase_c"/>
    <property type="match status" value="1"/>
</dbReference>
<dbReference type="Gene3D" id="3.30.565.10">
    <property type="entry name" value="Histidine kinase-like ATPase, C-terminal domain"/>
    <property type="match status" value="1"/>
</dbReference>
<dbReference type="Gene3D" id="1.20.5.1930">
    <property type="match status" value="1"/>
</dbReference>
<evidence type="ECO:0000256" key="7">
    <source>
        <dbReference type="ARBA" id="ARBA00022840"/>
    </source>
</evidence>
<evidence type="ECO:0000256" key="6">
    <source>
        <dbReference type="ARBA" id="ARBA00022777"/>
    </source>
</evidence>
<keyword evidence="3" id="KW-0597">Phosphoprotein</keyword>
<keyword evidence="5" id="KW-0547">Nucleotide-binding</keyword>